<name>A0ABV4UAD9_9BACT</name>
<dbReference type="InterPro" id="IPR012938">
    <property type="entry name" value="Glc/Sorbosone_DH"/>
</dbReference>
<dbReference type="Gene3D" id="2.120.10.30">
    <property type="entry name" value="TolB, C-terminal domain"/>
    <property type="match status" value="1"/>
</dbReference>
<dbReference type="InterPro" id="IPR011041">
    <property type="entry name" value="Quinoprot_gluc/sorb_DH_b-prop"/>
</dbReference>
<feature type="domain" description="Glucose/Sorbosone dehydrogenase" evidence="2">
    <location>
        <begin position="49"/>
        <end position="379"/>
    </location>
</feature>
<dbReference type="PANTHER" id="PTHR19328:SF75">
    <property type="entry name" value="ALDOSE SUGAR DEHYDROGENASE YLII"/>
    <property type="match status" value="1"/>
</dbReference>
<protein>
    <submittedName>
        <fullName evidence="3">PQQ-dependent sugar dehydrogenase</fullName>
        <ecNumber evidence="3">1.1.5.-</ecNumber>
    </submittedName>
</protein>
<dbReference type="EC" id="1.1.5.-" evidence="3"/>
<dbReference type="Pfam" id="PF07995">
    <property type="entry name" value="GSDH"/>
    <property type="match status" value="1"/>
</dbReference>
<accession>A0ABV4UAD9</accession>
<dbReference type="SUPFAM" id="SSF50952">
    <property type="entry name" value="Soluble quinoprotein glucose dehydrogenase"/>
    <property type="match status" value="1"/>
</dbReference>
<keyword evidence="4" id="KW-1185">Reference proteome</keyword>
<keyword evidence="3" id="KW-0560">Oxidoreductase</keyword>
<evidence type="ECO:0000259" key="2">
    <source>
        <dbReference type="Pfam" id="PF07995"/>
    </source>
</evidence>
<sequence length="384" mass="42918">MKFASKVALTTTLTCAWLAGPAVAEEEVIEESAGSQYHDLKVTRIIGDLEHPWAVAFLPDESMLVTERPGRLHWLRNGEPVELHNLPDDLHVENQGGLLDVAVHPDYASNGWIYLTYSKGDEDGTATALIRAKIDDETMRLTDVEELFTQDRKSDPGRHYGSRILFLDDGTLLLSIGDRGVEPERAQDLEDHAGKMLRLTDDGNVPDDNPFRDRDDVHPEIYSYGHRNIQGMDIHPVTREIWAADHGPRGGDRLDRIEPGENYGWPVSTPGRDYGTEAQFGDSARERPDTAEPIREFLPTLAPSGLAIVNGGQFGNWENNILIGGLYVKQIRRVVLEDDEVVHEEEVLRDTIGRVRDVRIGPDNNIYAVSDESDGGLYRIEPAD</sequence>
<dbReference type="RefSeq" id="WP_425346744.1">
    <property type="nucleotide sequence ID" value="NZ_JBGUBD010000012.1"/>
</dbReference>
<dbReference type="Proteomes" id="UP001575105">
    <property type="component" value="Unassembled WGS sequence"/>
</dbReference>
<evidence type="ECO:0000313" key="4">
    <source>
        <dbReference type="Proteomes" id="UP001575105"/>
    </source>
</evidence>
<feature type="signal peptide" evidence="1">
    <location>
        <begin position="1"/>
        <end position="24"/>
    </location>
</feature>
<dbReference type="EMBL" id="JBGUBD010000012">
    <property type="protein sequence ID" value="MFA9479819.1"/>
    <property type="molecule type" value="Genomic_DNA"/>
</dbReference>
<proteinExistence type="predicted"/>
<reference evidence="3 4" key="1">
    <citation type="submission" date="2024-08" db="EMBL/GenBank/DDBJ databases">
        <title>Whole-genome sequencing of halo(alkali)philic microorganisms from hypersaline lakes.</title>
        <authorList>
            <person name="Sorokin D.Y."/>
            <person name="Merkel A.Y."/>
            <person name="Messina E."/>
            <person name="Yakimov M."/>
        </authorList>
    </citation>
    <scope>NUCLEOTIDE SEQUENCE [LARGE SCALE GENOMIC DNA]</scope>
    <source>
        <strain evidence="3 4">AB-hyl4</strain>
    </source>
</reference>
<evidence type="ECO:0000256" key="1">
    <source>
        <dbReference type="SAM" id="SignalP"/>
    </source>
</evidence>
<comment type="caution">
    <text evidence="3">The sequence shown here is derived from an EMBL/GenBank/DDBJ whole genome shotgun (WGS) entry which is preliminary data.</text>
</comment>
<feature type="chain" id="PRO_5046672275" evidence="1">
    <location>
        <begin position="25"/>
        <end position="384"/>
    </location>
</feature>
<dbReference type="PANTHER" id="PTHR19328">
    <property type="entry name" value="HEDGEHOG-INTERACTING PROTEIN"/>
    <property type="match status" value="1"/>
</dbReference>
<evidence type="ECO:0000313" key="3">
    <source>
        <dbReference type="EMBL" id="MFA9479819.1"/>
    </source>
</evidence>
<gene>
    <name evidence="3" type="ORF">ACERK3_16160</name>
</gene>
<keyword evidence="1" id="KW-0732">Signal</keyword>
<dbReference type="GO" id="GO:0016491">
    <property type="term" value="F:oxidoreductase activity"/>
    <property type="evidence" value="ECO:0007669"/>
    <property type="project" value="UniProtKB-KW"/>
</dbReference>
<dbReference type="InterPro" id="IPR011042">
    <property type="entry name" value="6-blade_b-propeller_TolB-like"/>
</dbReference>
<organism evidence="3 4">
    <name type="scientific">Natronomicrosphaera hydrolytica</name>
    <dbReference type="NCBI Taxonomy" id="3242702"/>
    <lineage>
        <taxon>Bacteria</taxon>
        <taxon>Pseudomonadati</taxon>
        <taxon>Planctomycetota</taxon>
        <taxon>Phycisphaerae</taxon>
        <taxon>Phycisphaerales</taxon>
        <taxon>Phycisphaeraceae</taxon>
        <taxon>Natronomicrosphaera</taxon>
    </lineage>
</organism>